<evidence type="ECO:0000313" key="3">
    <source>
        <dbReference type="Proteomes" id="UP000298061"/>
    </source>
</evidence>
<feature type="compositionally biased region" description="Low complexity" evidence="1">
    <location>
        <begin position="103"/>
        <end position="114"/>
    </location>
</feature>
<gene>
    <name evidence="2" type="ORF">EWM64_g3641</name>
</gene>
<dbReference type="Proteomes" id="UP000298061">
    <property type="component" value="Unassembled WGS sequence"/>
</dbReference>
<evidence type="ECO:0000313" key="2">
    <source>
        <dbReference type="EMBL" id="TFY80369.1"/>
    </source>
</evidence>
<dbReference type="EMBL" id="SFCI01000350">
    <property type="protein sequence ID" value="TFY80369.1"/>
    <property type="molecule type" value="Genomic_DNA"/>
</dbReference>
<feature type="compositionally biased region" description="Acidic residues" evidence="1">
    <location>
        <begin position="146"/>
        <end position="155"/>
    </location>
</feature>
<feature type="compositionally biased region" description="Basic and acidic residues" evidence="1">
    <location>
        <begin position="156"/>
        <end position="166"/>
    </location>
</feature>
<dbReference type="OrthoDB" id="3265369at2759"/>
<protein>
    <submittedName>
        <fullName evidence="2">Uncharacterized protein</fullName>
    </submittedName>
</protein>
<accession>A0A4Z0A3B9</accession>
<organism evidence="2 3">
    <name type="scientific">Hericium alpestre</name>
    <dbReference type="NCBI Taxonomy" id="135208"/>
    <lineage>
        <taxon>Eukaryota</taxon>
        <taxon>Fungi</taxon>
        <taxon>Dikarya</taxon>
        <taxon>Basidiomycota</taxon>
        <taxon>Agaricomycotina</taxon>
        <taxon>Agaricomycetes</taxon>
        <taxon>Russulales</taxon>
        <taxon>Hericiaceae</taxon>
        <taxon>Hericium</taxon>
    </lineage>
</organism>
<comment type="caution">
    <text evidence="2">The sequence shown here is derived from an EMBL/GenBank/DDBJ whole genome shotgun (WGS) entry which is preliminary data.</text>
</comment>
<dbReference type="AlphaFoldDB" id="A0A4Z0A3B9"/>
<feature type="region of interest" description="Disordered" evidence="1">
    <location>
        <begin position="183"/>
        <end position="236"/>
    </location>
</feature>
<reference evidence="2 3" key="1">
    <citation type="submission" date="2019-02" db="EMBL/GenBank/DDBJ databases">
        <title>Genome sequencing of the rare red list fungi Hericium alpestre (H. flagellum).</title>
        <authorList>
            <person name="Buettner E."/>
            <person name="Kellner H."/>
        </authorList>
    </citation>
    <scope>NUCLEOTIDE SEQUENCE [LARGE SCALE GENOMIC DNA]</scope>
    <source>
        <strain evidence="2 3">DSM 108284</strain>
    </source>
</reference>
<keyword evidence="3" id="KW-1185">Reference proteome</keyword>
<feature type="compositionally biased region" description="Low complexity" evidence="1">
    <location>
        <begin position="121"/>
        <end position="136"/>
    </location>
</feature>
<name>A0A4Z0A3B9_9AGAM</name>
<feature type="region of interest" description="Disordered" evidence="1">
    <location>
        <begin position="1"/>
        <end position="166"/>
    </location>
</feature>
<proteinExistence type="predicted"/>
<sequence>MSTRSFIVFQDEPLEPTSRPNASRRSEPPAPPPTVLGSVLQPALSTQEKENLHPVTGARAASSGDLQTKKRKNSVLTTKLHIPPATKKQKDQSAEPKKRKPLGASSKSKANAGSGRKEGKGAAPSRSAGGSGLLRKVAPMPKVDEEVVDAEAQEQEQDKLSHADVDSKCYDLTVSPLADVSKAFDQVPSSPDSELSRAGASKENDDELPTIFKGKSAVASLKKRPSPSKSKSFSTPERKRIYTAFTFSSPSPSSKRFNASRETGLDLFGDIEFKPA</sequence>
<evidence type="ECO:0000256" key="1">
    <source>
        <dbReference type="SAM" id="MobiDB-lite"/>
    </source>
</evidence>
<dbReference type="STRING" id="135208.A0A4Z0A3B9"/>